<accession>A0A284R2X3</accession>
<evidence type="ECO:0000313" key="1">
    <source>
        <dbReference type="EMBL" id="SJL03063.1"/>
    </source>
</evidence>
<reference evidence="2" key="1">
    <citation type="journal article" date="2017" name="Nat. Ecol. Evol.">
        <title>Genome expansion and lineage-specific genetic innovations in the forest pathogenic fungi Armillaria.</title>
        <authorList>
            <person name="Sipos G."/>
            <person name="Prasanna A.N."/>
            <person name="Walter M.C."/>
            <person name="O'Connor E."/>
            <person name="Balint B."/>
            <person name="Krizsan K."/>
            <person name="Kiss B."/>
            <person name="Hess J."/>
            <person name="Varga T."/>
            <person name="Slot J."/>
            <person name="Riley R."/>
            <person name="Boka B."/>
            <person name="Rigling D."/>
            <person name="Barry K."/>
            <person name="Lee J."/>
            <person name="Mihaltcheva S."/>
            <person name="LaButti K."/>
            <person name="Lipzen A."/>
            <person name="Waldron R."/>
            <person name="Moloney N.M."/>
            <person name="Sperisen C."/>
            <person name="Kredics L."/>
            <person name="Vagvoelgyi C."/>
            <person name="Patrignani A."/>
            <person name="Fitzpatrick D."/>
            <person name="Nagy I."/>
            <person name="Doyle S."/>
            <person name="Anderson J.B."/>
            <person name="Grigoriev I.V."/>
            <person name="Gueldener U."/>
            <person name="Muensterkoetter M."/>
            <person name="Nagy L.G."/>
        </authorList>
    </citation>
    <scope>NUCLEOTIDE SEQUENCE [LARGE SCALE GENOMIC DNA]</scope>
    <source>
        <strain evidence="2">C18/9</strain>
    </source>
</reference>
<keyword evidence="2" id="KW-1185">Reference proteome</keyword>
<organism evidence="1 2">
    <name type="scientific">Armillaria ostoyae</name>
    <name type="common">Armillaria root rot fungus</name>
    <dbReference type="NCBI Taxonomy" id="47428"/>
    <lineage>
        <taxon>Eukaryota</taxon>
        <taxon>Fungi</taxon>
        <taxon>Dikarya</taxon>
        <taxon>Basidiomycota</taxon>
        <taxon>Agaricomycotina</taxon>
        <taxon>Agaricomycetes</taxon>
        <taxon>Agaricomycetidae</taxon>
        <taxon>Agaricales</taxon>
        <taxon>Marasmiineae</taxon>
        <taxon>Physalacriaceae</taxon>
        <taxon>Armillaria</taxon>
    </lineage>
</organism>
<dbReference type="EMBL" id="FUEG01000004">
    <property type="protein sequence ID" value="SJL03063.1"/>
    <property type="molecule type" value="Genomic_DNA"/>
</dbReference>
<name>A0A284R2X3_ARMOS</name>
<proteinExistence type="predicted"/>
<dbReference type="AlphaFoldDB" id="A0A284R2X3"/>
<dbReference type="OrthoDB" id="3113932at2759"/>
<gene>
    <name evidence="1" type="ORF">ARMOST_06408</name>
</gene>
<evidence type="ECO:0000313" key="2">
    <source>
        <dbReference type="Proteomes" id="UP000219338"/>
    </source>
</evidence>
<protein>
    <submittedName>
        <fullName evidence="1">Uncharacterized protein</fullName>
    </submittedName>
</protein>
<dbReference type="Proteomes" id="UP000219338">
    <property type="component" value="Unassembled WGS sequence"/>
</dbReference>
<sequence length="207" mass="24222">MLRLPVYGPLQSRPSPWEITSRKSLSPSSRPDDLRLFQYVATSWPMTVDTYTHHLSAFALNRSKDPEVEYETASDLIKGVYETELADGRWEGIHSLSAFTHTKQNHITLPSNLRFSLRYYIHLVLDLLRSACITTTCQMCFQPHTWETEGDAERIICLPRPSTLQANIYLQLRIHCFTIRPPPPRELSKSPRRRDRRRLLRIEPQEY</sequence>